<dbReference type="AlphaFoldDB" id="A0A9N7YGE7"/>
<keyword evidence="3" id="KW-1185">Reference proteome</keyword>
<comment type="caution">
    <text evidence="2">The sequence shown here is derived from an EMBL/GenBank/DDBJ whole genome shotgun (WGS) entry which is preliminary data.</text>
</comment>
<accession>A0A9N7YGE7</accession>
<evidence type="ECO:0000256" key="1">
    <source>
        <dbReference type="SAM" id="MobiDB-lite"/>
    </source>
</evidence>
<name>A0A9N7YGE7_PLEPL</name>
<protein>
    <submittedName>
        <fullName evidence="2">Uncharacterized protein</fullName>
    </submittedName>
</protein>
<dbReference type="Proteomes" id="UP001153269">
    <property type="component" value="Unassembled WGS sequence"/>
</dbReference>
<evidence type="ECO:0000313" key="3">
    <source>
        <dbReference type="Proteomes" id="UP001153269"/>
    </source>
</evidence>
<reference evidence="2" key="1">
    <citation type="submission" date="2020-03" db="EMBL/GenBank/DDBJ databases">
        <authorList>
            <person name="Weist P."/>
        </authorList>
    </citation>
    <scope>NUCLEOTIDE SEQUENCE</scope>
</reference>
<feature type="region of interest" description="Disordered" evidence="1">
    <location>
        <begin position="1"/>
        <end position="23"/>
    </location>
</feature>
<sequence length="76" mass="7945">MIVSTVGRLSSAGTATVEMPDTSEITNNHVLRCPSPSQTPPVHACGRGRCCVCVDFQSVEATDGPAPYALRQPSVS</sequence>
<proteinExistence type="predicted"/>
<evidence type="ECO:0000313" key="2">
    <source>
        <dbReference type="EMBL" id="CAB1423304.1"/>
    </source>
</evidence>
<gene>
    <name evidence="2" type="ORF">PLEPLA_LOCUS11222</name>
</gene>
<dbReference type="EMBL" id="CADEAL010000646">
    <property type="protein sequence ID" value="CAB1423304.1"/>
    <property type="molecule type" value="Genomic_DNA"/>
</dbReference>
<organism evidence="2 3">
    <name type="scientific">Pleuronectes platessa</name>
    <name type="common">European plaice</name>
    <dbReference type="NCBI Taxonomy" id="8262"/>
    <lineage>
        <taxon>Eukaryota</taxon>
        <taxon>Metazoa</taxon>
        <taxon>Chordata</taxon>
        <taxon>Craniata</taxon>
        <taxon>Vertebrata</taxon>
        <taxon>Euteleostomi</taxon>
        <taxon>Actinopterygii</taxon>
        <taxon>Neopterygii</taxon>
        <taxon>Teleostei</taxon>
        <taxon>Neoteleostei</taxon>
        <taxon>Acanthomorphata</taxon>
        <taxon>Carangaria</taxon>
        <taxon>Pleuronectiformes</taxon>
        <taxon>Pleuronectoidei</taxon>
        <taxon>Pleuronectidae</taxon>
        <taxon>Pleuronectes</taxon>
    </lineage>
</organism>